<sequence>MNVTPEYSMATQAKIPCAIAALHNFICIHDPNDYVDDGPGSSGPCNETWTLLEIDGDERHEFPEEDLGYYVSSEEQDQAAALRDRVVEEMWNQYVNEGDNGD</sequence>
<gene>
    <name evidence="1" type="ORF">MYCIT1_LOCUS16909</name>
</gene>
<organism evidence="1 2">
    <name type="scientific">Mycena citricolor</name>
    <dbReference type="NCBI Taxonomy" id="2018698"/>
    <lineage>
        <taxon>Eukaryota</taxon>
        <taxon>Fungi</taxon>
        <taxon>Dikarya</taxon>
        <taxon>Basidiomycota</taxon>
        <taxon>Agaricomycotina</taxon>
        <taxon>Agaricomycetes</taxon>
        <taxon>Agaricomycetidae</taxon>
        <taxon>Agaricales</taxon>
        <taxon>Marasmiineae</taxon>
        <taxon>Mycenaceae</taxon>
        <taxon>Mycena</taxon>
    </lineage>
</organism>
<dbReference type="AlphaFoldDB" id="A0AAD2HCI0"/>
<protein>
    <submittedName>
        <fullName evidence="1">Uncharacterized protein</fullName>
    </submittedName>
</protein>
<comment type="caution">
    <text evidence="1">The sequence shown here is derived from an EMBL/GenBank/DDBJ whole genome shotgun (WGS) entry which is preliminary data.</text>
</comment>
<keyword evidence="2" id="KW-1185">Reference proteome</keyword>
<proteinExistence type="predicted"/>
<reference evidence="1" key="1">
    <citation type="submission" date="2023-11" db="EMBL/GenBank/DDBJ databases">
        <authorList>
            <person name="De Vega J J."/>
            <person name="De Vega J J."/>
        </authorList>
    </citation>
    <scope>NUCLEOTIDE SEQUENCE</scope>
</reference>
<dbReference type="Proteomes" id="UP001295794">
    <property type="component" value="Unassembled WGS sequence"/>
</dbReference>
<name>A0AAD2HCI0_9AGAR</name>
<evidence type="ECO:0000313" key="2">
    <source>
        <dbReference type="Proteomes" id="UP001295794"/>
    </source>
</evidence>
<accession>A0AAD2HCI0</accession>
<evidence type="ECO:0000313" key="1">
    <source>
        <dbReference type="EMBL" id="CAK5271682.1"/>
    </source>
</evidence>
<dbReference type="EMBL" id="CAVNYO010000174">
    <property type="protein sequence ID" value="CAK5271682.1"/>
    <property type="molecule type" value="Genomic_DNA"/>
</dbReference>